<evidence type="ECO:0000313" key="3">
    <source>
        <dbReference type="Proteomes" id="UP000549617"/>
    </source>
</evidence>
<reference evidence="2 3" key="1">
    <citation type="submission" date="2020-08" db="EMBL/GenBank/DDBJ databases">
        <title>Genomic Encyclopedia of Type Strains, Phase IV (KMG-IV): sequencing the most valuable type-strain genomes for metagenomic binning, comparative biology and taxonomic classification.</title>
        <authorList>
            <person name="Goeker M."/>
        </authorList>
    </citation>
    <scope>NUCLEOTIDE SEQUENCE [LARGE SCALE GENOMIC DNA]</scope>
    <source>
        <strain evidence="2 3">DSM 25079</strain>
    </source>
</reference>
<evidence type="ECO:0000313" key="2">
    <source>
        <dbReference type="EMBL" id="MBB5685214.1"/>
    </source>
</evidence>
<keyword evidence="1" id="KW-0812">Transmembrane</keyword>
<gene>
    <name evidence="2" type="ORF">FHS49_001222</name>
</gene>
<sequence length="76" mass="8238">MWKRVKRLFVIKTRFEACLIIYALSVGAAERGKAYMVQYPGYGGWLLAAACTGAVFMAGGMIFDALATKRAAQLSG</sequence>
<dbReference type="AlphaFoldDB" id="A0A7W9AGI6"/>
<accession>A0A7W9AGI6</accession>
<comment type="caution">
    <text evidence="2">The sequence shown here is derived from an EMBL/GenBank/DDBJ whole genome shotgun (WGS) entry which is preliminary data.</text>
</comment>
<dbReference type="Proteomes" id="UP000549617">
    <property type="component" value="Unassembled WGS sequence"/>
</dbReference>
<dbReference type="EMBL" id="JACIJC010000002">
    <property type="protein sequence ID" value="MBB5685214.1"/>
    <property type="molecule type" value="Genomic_DNA"/>
</dbReference>
<evidence type="ECO:0000256" key="1">
    <source>
        <dbReference type="SAM" id="Phobius"/>
    </source>
</evidence>
<protein>
    <submittedName>
        <fullName evidence="2">Uncharacterized protein</fullName>
    </submittedName>
</protein>
<keyword evidence="3" id="KW-1185">Reference proteome</keyword>
<organism evidence="2 3">
    <name type="scientific">Sphingobium boeckii</name>
    <dbReference type="NCBI Taxonomy" id="1082345"/>
    <lineage>
        <taxon>Bacteria</taxon>
        <taxon>Pseudomonadati</taxon>
        <taxon>Pseudomonadota</taxon>
        <taxon>Alphaproteobacteria</taxon>
        <taxon>Sphingomonadales</taxon>
        <taxon>Sphingomonadaceae</taxon>
        <taxon>Sphingobium</taxon>
    </lineage>
</organism>
<dbReference type="RefSeq" id="WP_184016385.1">
    <property type="nucleotide sequence ID" value="NZ_JACIJC010000002.1"/>
</dbReference>
<name>A0A7W9AGI6_9SPHN</name>
<keyword evidence="1" id="KW-0472">Membrane</keyword>
<keyword evidence="1" id="KW-1133">Transmembrane helix</keyword>
<feature type="transmembrane region" description="Helical" evidence="1">
    <location>
        <begin position="45"/>
        <end position="67"/>
    </location>
</feature>
<proteinExistence type="predicted"/>